<keyword evidence="1" id="KW-0472">Membrane</keyword>
<keyword evidence="1" id="KW-1133">Transmembrane helix</keyword>
<sequence length="228" mass="24407">MSFVGGSGFASRSIVNLLLIHEGAGEALALEQAFSYRADIRTAATIQAALSLIENEHWHPDLVVADTAVRDLGDSLLVVRFRQLLDATPLIIGVNGSLPLVEARLWSGNGVHAKRNSTGSPRISLETIFEEQQALAQSISNQRMHLGAEIERAAARAADAAVTRGIEQLVTRLGVEDAEGLRLAIRFARAWEAAKGKFFSALTTGIASAFLLALGAGIISMLRHTETK</sequence>
<evidence type="ECO:0000313" key="3">
    <source>
        <dbReference type="Proteomes" id="UP000197065"/>
    </source>
</evidence>
<accession>A0A212QTI8</accession>
<proteinExistence type="predicted"/>
<organism evidence="2 3">
    <name type="scientific">Arboricoccus pini</name>
    <dbReference type="NCBI Taxonomy" id="1963835"/>
    <lineage>
        <taxon>Bacteria</taxon>
        <taxon>Pseudomonadati</taxon>
        <taxon>Pseudomonadota</taxon>
        <taxon>Alphaproteobacteria</taxon>
        <taxon>Geminicoccales</taxon>
        <taxon>Geminicoccaceae</taxon>
        <taxon>Arboricoccus</taxon>
    </lineage>
</organism>
<evidence type="ECO:0000256" key="1">
    <source>
        <dbReference type="SAM" id="Phobius"/>
    </source>
</evidence>
<evidence type="ECO:0000313" key="2">
    <source>
        <dbReference type="EMBL" id="SNB62925.1"/>
    </source>
</evidence>
<feature type="transmembrane region" description="Helical" evidence="1">
    <location>
        <begin position="198"/>
        <end position="222"/>
    </location>
</feature>
<dbReference type="EMBL" id="FYEH01000003">
    <property type="protein sequence ID" value="SNB62925.1"/>
    <property type="molecule type" value="Genomic_DNA"/>
</dbReference>
<keyword evidence="1" id="KW-0812">Transmembrane</keyword>
<dbReference type="AlphaFoldDB" id="A0A212QTI8"/>
<dbReference type="Proteomes" id="UP000197065">
    <property type="component" value="Unassembled WGS sequence"/>
</dbReference>
<protein>
    <submittedName>
        <fullName evidence="2">Uncharacterized protein</fullName>
    </submittedName>
</protein>
<gene>
    <name evidence="2" type="ORF">SAMN07250955_103213</name>
</gene>
<reference evidence="2 3" key="1">
    <citation type="submission" date="2017-06" db="EMBL/GenBank/DDBJ databases">
        <authorList>
            <person name="Kim H.J."/>
            <person name="Triplett B.A."/>
        </authorList>
    </citation>
    <scope>NUCLEOTIDE SEQUENCE [LARGE SCALE GENOMIC DNA]</scope>
    <source>
        <strain evidence="2 3">B29T1</strain>
    </source>
</reference>
<name>A0A212QTI8_9PROT</name>
<keyword evidence="3" id="KW-1185">Reference proteome</keyword>